<reference evidence="2 3" key="1">
    <citation type="submission" date="2018-09" db="EMBL/GenBank/DDBJ databases">
        <title>Metagenome Assembled Genomes from an Advanced Water Purification Facility.</title>
        <authorList>
            <person name="Stamps B.W."/>
            <person name="Spear J.R."/>
        </authorList>
    </citation>
    <scope>NUCLEOTIDE SEQUENCE [LARGE SCALE GENOMIC DNA]</scope>
    <source>
        <strain evidence="2">Bin_29_2</strain>
    </source>
</reference>
<organism evidence="2 3">
    <name type="scientific">Mycolicibacter arupensis</name>
    <dbReference type="NCBI Taxonomy" id="342002"/>
    <lineage>
        <taxon>Bacteria</taxon>
        <taxon>Bacillati</taxon>
        <taxon>Actinomycetota</taxon>
        <taxon>Actinomycetes</taxon>
        <taxon>Mycobacteriales</taxon>
        <taxon>Mycobacteriaceae</taxon>
        <taxon>Mycolicibacter</taxon>
    </lineage>
</organism>
<name>A0A5C7XRD4_9MYCO</name>
<comment type="caution">
    <text evidence="2">The sequence shown here is derived from an EMBL/GenBank/DDBJ whole genome shotgun (WGS) entry which is preliminary data.</text>
</comment>
<protein>
    <submittedName>
        <fullName evidence="2">RES domain-containing protein</fullName>
    </submittedName>
</protein>
<dbReference type="EMBL" id="SSGD01000137">
    <property type="protein sequence ID" value="TXI51866.1"/>
    <property type="molecule type" value="Genomic_DNA"/>
</dbReference>
<gene>
    <name evidence="2" type="ORF">E6Q54_19630</name>
</gene>
<dbReference type="Proteomes" id="UP000321797">
    <property type="component" value="Unassembled WGS sequence"/>
</dbReference>
<dbReference type="InterPro" id="IPR014914">
    <property type="entry name" value="RES_dom"/>
</dbReference>
<feature type="domain" description="RES" evidence="1">
    <location>
        <begin position="28"/>
        <end position="159"/>
    </location>
</feature>
<dbReference type="Pfam" id="PF08808">
    <property type="entry name" value="RES"/>
    <property type="match status" value="1"/>
</dbReference>
<evidence type="ECO:0000259" key="1">
    <source>
        <dbReference type="SMART" id="SM00953"/>
    </source>
</evidence>
<dbReference type="AlphaFoldDB" id="A0A5C7XRD4"/>
<dbReference type="SMART" id="SM00953">
    <property type="entry name" value="RES"/>
    <property type="match status" value="1"/>
</dbReference>
<sequence length="207" mass="22876">MRLDDAVASAPRRKLVGSYWHQGPTRHPLVSCADPARGDGRYHLTGERGVWYSSNREQGAWAELFRHFVDDGVDPFEIRRRVGRVTVDLRVLDLTDKATRAHLGVDESDLVSEDYRTTQAIATAARAAGFDAVLAPGAALPSCETLAIFVDALSKVDAGRSEIRQPPPRLADLLGLIRPRHSMSDAMRRVLKTLEQAGAEAIRRGRR</sequence>
<accession>A0A5C7XRD4</accession>
<evidence type="ECO:0000313" key="2">
    <source>
        <dbReference type="EMBL" id="TXI51866.1"/>
    </source>
</evidence>
<evidence type="ECO:0000313" key="3">
    <source>
        <dbReference type="Proteomes" id="UP000321797"/>
    </source>
</evidence>
<proteinExistence type="predicted"/>
<dbReference type="RefSeq" id="WP_276762821.1">
    <property type="nucleotide sequence ID" value="NZ_SSGD01000137.1"/>
</dbReference>